<sequence>MATIELTKDNFKETIENNDIVFLDFWASWCGPCQSFAPVFEAASEANPDIAFGKVDTEAQPELAANFQVRSIPMLAILREGIMVFSQAGALPASALDQLIEQVRALDMEKVRADIAEQQAGKSEQ</sequence>
<dbReference type="PRINTS" id="PR00421">
    <property type="entry name" value="THIOREDOXIN"/>
</dbReference>
<dbReference type="RefSeq" id="WP_132973128.1">
    <property type="nucleotide sequence ID" value="NZ_SMFX01000001.1"/>
</dbReference>
<accession>A0A4V2PH07</accession>
<feature type="site" description="Contributes to redox potential value" evidence="8">
    <location>
        <position position="31"/>
    </location>
</feature>
<dbReference type="EMBL" id="SMFX01000001">
    <property type="protein sequence ID" value="TCK18916.1"/>
    <property type="molecule type" value="Genomic_DNA"/>
</dbReference>
<dbReference type="PROSITE" id="PS00194">
    <property type="entry name" value="THIOREDOXIN_1"/>
    <property type="match status" value="1"/>
</dbReference>
<dbReference type="InterPro" id="IPR017937">
    <property type="entry name" value="Thioredoxin_CS"/>
</dbReference>
<name>A0A4V2PH07_9GAMM</name>
<dbReference type="PANTHER" id="PTHR45663:SF40">
    <property type="entry name" value="THIOREDOXIN 2"/>
    <property type="match status" value="1"/>
</dbReference>
<dbReference type="OrthoDB" id="9790390at2"/>
<evidence type="ECO:0000256" key="4">
    <source>
        <dbReference type="ARBA" id="ARBA00023157"/>
    </source>
</evidence>
<keyword evidence="3" id="KW-0249">Electron transport</keyword>
<dbReference type="NCBIfam" id="TIGR01068">
    <property type="entry name" value="thioredoxin"/>
    <property type="match status" value="1"/>
</dbReference>
<keyword evidence="4 9" id="KW-1015">Disulfide bond</keyword>
<comment type="similarity">
    <text evidence="1 7">Belongs to the thioredoxin family.</text>
</comment>
<organism evidence="11 12">
    <name type="scientific">Thiogranum longum</name>
    <dbReference type="NCBI Taxonomy" id="1537524"/>
    <lineage>
        <taxon>Bacteria</taxon>
        <taxon>Pseudomonadati</taxon>
        <taxon>Pseudomonadota</taxon>
        <taxon>Gammaproteobacteria</taxon>
        <taxon>Chromatiales</taxon>
        <taxon>Ectothiorhodospiraceae</taxon>
        <taxon>Thiogranum</taxon>
    </lineage>
</organism>
<evidence type="ECO:0000256" key="7">
    <source>
        <dbReference type="PIRNR" id="PIRNR000077"/>
    </source>
</evidence>
<feature type="disulfide bond" description="Redox-active" evidence="9">
    <location>
        <begin position="30"/>
        <end position="33"/>
    </location>
</feature>
<protein>
    <recommendedName>
        <fullName evidence="6 7">Thioredoxin</fullName>
    </recommendedName>
</protein>
<dbReference type="Pfam" id="PF00085">
    <property type="entry name" value="Thioredoxin"/>
    <property type="match status" value="1"/>
</dbReference>
<gene>
    <name evidence="11" type="ORF">DFR30_2204</name>
</gene>
<dbReference type="FunFam" id="3.40.30.10:FF:000155">
    <property type="entry name" value="Thioredoxin"/>
    <property type="match status" value="1"/>
</dbReference>
<keyword evidence="2" id="KW-0813">Transport</keyword>
<feature type="site" description="Contributes to redox potential value" evidence="8">
    <location>
        <position position="32"/>
    </location>
</feature>
<feature type="active site" description="Nucleophile" evidence="8">
    <location>
        <position position="30"/>
    </location>
</feature>
<dbReference type="PIRSF" id="PIRSF000077">
    <property type="entry name" value="Thioredoxin"/>
    <property type="match status" value="1"/>
</dbReference>
<evidence type="ECO:0000313" key="11">
    <source>
        <dbReference type="EMBL" id="TCK18916.1"/>
    </source>
</evidence>
<dbReference type="GO" id="GO:0015035">
    <property type="term" value="F:protein-disulfide reductase activity"/>
    <property type="evidence" value="ECO:0007669"/>
    <property type="project" value="UniProtKB-UniRule"/>
</dbReference>
<evidence type="ECO:0000256" key="6">
    <source>
        <dbReference type="NCBIfam" id="TIGR01068"/>
    </source>
</evidence>
<evidence type="ECO:0000256" key="9">
    <source>
        <dbReference type="PIRSR" id="PIRSR000077-4"/>
    </source>
</evidence>
<dbReference type="GO" id="GO:0005829">
    <property type="term" value="C:cytosol"/>
    <property type="evidence" value="ECO:0007669"/>
    <property type="project" value="TreeGrafter"/>
</dbReference>
<dbReference type="InterPro" id="IPR005746">
    <property type="entry name" value="Thioredoxin"/>
</dbReference>
<evidence type="ECO:0000256" key="5">
    <source>
        <dbReference type="ARBA" id="ARBA00023284"/>
    </source>
</evidence>
<proteinExistence type="inferred from homology"/>
<keyword evidence="12" id="KW-1185">Reference proteome</keyword>
<comment type="caution">
    <text evidence="11">The sequence shown here is derived from an EMBL/GenBank/DDBJ whole genome shotgun (WGS) entry which is preliminary data.</text>
</comment>
<evidence type="ECO:0000313" key="12">
    <source>
        <dbReference type="Proteomes" id="UP000295707"/>
    </source>
</evidence>
<keyword evidence="5 9" id="KW-0676">Redox-active center</keyword>
<evidence type="ECO:0000259" key="10">
    <source>
        <dbReference type="PROSITE" id="PS51352"/>
    </source>
</evidence>
<feature type="site" description="Deprotonates C-terminal active site Cys" evidence="8">
    <location>
        <position position="24"/>
    </location>
</feature>
<evidence type="ECO:0000256" key="8">
    <source>
        <dbReference type="PIRSR" id="PIRSR000077-1"/>
    </source>
</evidence>
<dbReference type="PANTHER" id="PTHR45663">
    <property type="entry name" value="GEO12009P1"/>
    <property type="match status" value="1"/>
</dbReference>
<dbReference type="SUPFAM" id="SSF52833">
    <property type="entry name" value="Thioredoxin-like"/>
    <property type="match status" value="1"/>
</dbReference>
<reference evidence="11 12" key="1">
    <citation type="submission" date="2019-03" db="EMBL/GenBank/DDBJ databases">
        <title>Genomic Encyclopedia of Type Strains, Phase IV (KMG-IV): sequencing the most valuable type-strain genomes for metagenomic binning, comparative biology and taxonomic classification.</title>
        <authorList>
            <person name="Goeker M."/>
        </authorList>
    </citation>
    <scope>NUCLEOTIDE SEQUENCE [LARGE SCALE GENOMIC DNA]</scope>
    <source>
        <strain evidence="11 12">DSM 19610</strain>
    </source>
</reference>
<dbReference type="InterPro" id="IPR013766">
    <property type="entry name" value="Thioredoxin_domain"/>
</dbReference>
<dbReference type="PROSITE" id="PS51352">
    <property type="entry name" value="THIOREDOXIN_2"/>
    <property type="match status" value="1"/>
</dbReference>
<feature type="domain" description="Thioredoxin" evidence="10">
    <location>
        <begin position="1"/>
        <end position="105"/>
    </location>
</feature>
<evidence type="ECO:0000256" key="1">
    <source>
        <dbReference type="ARBA" id="ARBA00008987"/>
    </source>
</evidence>
<dbReference type="CDD" id="cd02947">
    <property type="entry name" value="TRX_family"/>
    <property type="match status" value="1"/>
</dbReference>
<dbReference type="InterPro" id="IPR036249">
    <property type="entry name" value="Thioredoxin-like_sf"/>
</dbReference>
<dbReference type="AlphaFoldDB" id="A0A4V2PH07"/>
<dbReference type="Proteomes" id="UP000295707">
    <property type="component" value="Unassembled WGS sequence"/>
</dbReference>
<evidence type="ECO:0000256" key="2">
    <source>
        <dbReference type="ARBA" id="ARBA00022448"/>
    </source>
</evidence>
<feature type="active site" description="Nucleophile" evidence="8">
    <location>
        <position position="33"/>
    </location>
</feature>
<evidence type="ECO:0000256" key="3">
    <source>
        <dbReference type="ARBA" id="ARBA00022982"/>
    </source>
</evidence>
<dbReference type="Gene3D" id="3.40.30.10">
    <property type="entry name" value="Glutaredoxin"/>
    <property type="match status" value="1"/>
</dbReference>